<evidence type="ECO:0008006" key="3">
    <source>
        <dbReference type="Google" id="ProtNLM"/>
    </source>
</evidence>
<dbReference type="Proteomes" id="UP000621455">
    <property type="component" value="Unassembled WGS sequence"/>
</dbReference>
<sequence>MPPEWSVAARIFFRGEMPLDAICREWFKTDTVKVKVELDNADEFLSAEEIAELTGAPKDSDIVVSRVGDVIQFRIRNPIFAEDMFRYLTADADGLSYYLTNVVMVLKDEFTNMGIGPRCVVKEIYCARSLHEELPIRCIKLNGVGDYASFHWAKDPLRGYYVWPCMGFDAEIPDAVRTRLPEKYREKRRLSDLMLDEGGRKEWLRHGESVKLAFDLDPGSVSWEVLSHYVREKGIEL</sequence>
<evidence type="ECO:0000313" key="2">
    <source>
        <dbReference type="Proteomes" id="UP000621455"/>
    </source>
</evidence>
<evidence type="ECO:0000313" key="1">
    <source>
        <dbReference type="EMBL" id="NHZ80855.1"/>
    </source>
</evidence>
<proteinExistence type="predicted"/>
<organism evidence="1 2">
    <name type="scientific">Massilia frigida</name>
    <dbReference type="NCBI Taxonomy" id="2609281"/>
    <lineage>
        <taxon>Bacteria</taxon>
        <taxon>Pseudomonadati</taxon>
        <taxon>Pseudomonadota</taxon>
        <taxon>Betaproteobacteria</taxon>
        <taxon>Burkholderiales</taxon>
        <taxon>Oxalobacteraceae</taxon>
        <taxon>Telluria group</taxon>
        <taxon>Massilia</taxon>
    </lineage>
</organism>
<protein>
    <recommendedName>
        <fullName evidence="3">N-acetyltransferase domain-containing protein</fullName>
    </recommendedName>
</protein>
<name>A0ABX0NG39_9BURK</name>
<accession>A0ABX0NG39</accession>
<dbReference type="EMBL" id="WHJG01000016">
    <property type="protein sequence ID" value="NHZ80855.1"/>
    <property type="molecule type" value="Genomic_DNA"/>
</dbReference>
<gene>
    <name evidence="1" type="ORF">F2P44_16465</name>
</gene>
<comment type="caution">
    <text evidence="1">The sequence shown here is derived from an EMBL/GenBank/DDBJ whole genome shotgun (WGS) entry which is preliminary data.</text>
</comment>
<keyword evidence="2" id="KW-1185">Reference proteome</keyword>
<reference evidence="1 2" key="1">
    <citation type="submission" date="2019-10" db="EMBL/GenBank/DDBJ databases">
        <title>Taxonomy of Antarctic Massilia spp.: description of Massilia rubra sp. nov., Massilia aquatica sp. nov., Massilia mucilaginosa sp. nov., Massilia frigida sp. nov. isolated from streams, lakes and regoliths.</title>
        <authorList>
            <person name="Holochova P."/>
            <person name="Sedlacek I."/>
            <person name="Kralova S."/>
            <person name="Maslanova I."/>
            <person name="Busse H.-J."/>
            <person name="Stankova E."/>
            <person name="Vrbovska V."/>
            <person name="Kovarovic V."/>
            <person name="Bartak M."/>
            <person name="Svec P."/>
            <person name="Pantucek R."/>
        </authorList>
    </citation>
    <scope>NUCLEOTIDE SEQUENCE [LARGE SCALE GENOMIC DNA]</scope>
    <source>
        <strain evidence="1 2">CCM 8695</strain>
    </source>
</reference>